<feature type="domain" description="Fibronectin type-III" evidence="1">
    <location>
        <begin position="132"/>
        <end position="222"/>
    </location>
</feature>
<dbReference type="CDD" id="cd00063">
    <property type="entry name" value="FN3"/>
    <property type="match status" value="1"/>
</dbReference>
<dbReference type="SUPFAM" id="SSF49265">
    <property type="entry name" value="Fibronectin type III"/>
    <property type="match status" value="1"/>
</dbReference>
<accession>A0A6V8MJS9</accession>
<evidence type="ECO:0000313" key="2">
    <source>
        <dbReference type="EMBL" id="GFO60238.1"/>
    </source>
</evidence>
<dbReference type="InterPro" id="IPR003961">
    <property type="entry name" value="FN3_dom"/>
</dbReference>
<evidence type="ECO:0000259" key="1">
    <source>
        <dbReference type="PROSITE" id="PS50853"/>
    </source>
</evidence>
<evidence type="ECO:0000313" key="3">
    <source>
        <dbReference type="Proteomes" id="UP000556026"/>
    </source>
</evidence>
<dbReference type="Gene3D" id="2.60.40.10">
    <property type="entry name" value="Immunoglobulins"/>
    <property type="match status" value="1"/>
</dbReference>
<dbReference type="Proteomes" id="UP000556026">
    <property type="component" value="Unassembled WGS sequence"/>
</dbReference>
<comment type="caution">
    <text evidence="2">The sequence shown here is derived from an EMBL/GenBank/DDBJ whole genome shotgun (WGS) entry which is preliminary data.</text>
</comment>
<dbReference type="EMBL" id="BLXX01000007">
    <property type="protein sequence ID" value="GFO60238.1"/>
    <property type="molecule type" value="Genomic_DNA"/>
</dbReference>
<dbReference type="RefSeq" id="WP_183355046.1">
    <property type="nucleotide sequence ID" value="NZ_BLXX01000007.1"/>
</dbReference>
<keyword evidence="3" id="KW-1185">Reference proteome</keyword>
<organism evidence="2 3">
    <name type="scientific">Geomonas silvestris</name>
    <dbReference type="NCBI Taxonomy" id="2740184"/>
    <lineage>
        <taxon>Bacteria</taxon>
        <taxon>Pseudomonadati</taxon>
        <taxon>Thermodesulfobacteriota</taxon>
        <taxon>Desulfuromonadia</taxon>
        <taxon>Geobacterales</taxon>
        <taxon>Geobacteraceae</taxon>
        <taxon>Geomonas</taxon>
    </lineage>
</organism>
<name>A0A6V8MJS9_9BACT</name>
<sequence length="222" mass="24985">MEERYFGQIDVTSLKGIPVNDLIVLLGTMGSHIKAHEMYQEPFIEGVLNGDGFIDLSWKLQQAQDDAATKDTGKRAYLEQFIQECIVNIRIFVNYAEIRAARHKDQRYLEGLGLKKKEKKKNSRSSYGPLGATERFVVKHGPVSGSLIFQIAKVLAAVHYDLEMCFGDPNNEADWHAAGTFLNTRNVRLDGLEPGKVYYFRVRVFGPGGFGPWSNVIKIMAV</sequence>
<gene>
    <name evidence="2" type="ORF">GMST_25630</name>
</gene>
<reference evidence="3" key="1">
    <citation type="submission" date="2020-06" db="EMBL/GenBank/DDBJ databases">
        <title>Draft genomic sequence of Geomonas sp. Red330.</title>
        <authorList>
            <person name="Itoh H."/>
            <person name="Zhenxing X."/>
            <person name="Ushijima N."/>
            <person name="Masuda Y."/>
            <person name="Shiratori Y."/>
            <person name="Senoo K."/>
        </authorList>
    </citation>
    <scope>NUCLEOTIDE SEQUENCE [LARGE SCALE GENOMIC DNA]</scope>
    <source>
        <strain evidence="3">Red330</strain>
    </source>
</reference>
<dbReference type="InterPro" id="IPR013783">
    <property type="entry name" value="Ig-like_fold"/>
</dbReference>
<dbReference type="InterPro" id="IPR036116">
    <property type="entry name" value="FN3_sf"/>
</dbReference>
<protein>
    <recommendedName>
        <fullName evidence="1">Fibronectin type-III domain-containing protein</fullName>
    </recommendedName>
</protein>
<dbReference type="PROSITE" id="PS50853">
    <property type="entry name" value="FN3"/>
    <property type="match status" value="1"/>
</dbReference>
<proteinExistence type="predicted"/>
<dbReference type="AlphaFoldDB" id="A0A6V8MJS9"/>